<organism evidence="9 10">
    <name type="scientific">Neoarthrinium moseri</name>
    <dbReference type="NCBI Taxonomy" id="1658444"/>
    <lineage>
        <taxon>Eukaryota</taxon>
        <taxon>Fungi</taxon>
        <taxon>Dikarya</taxon>
        <taxon>Ascomycota</taxon>
        <taxon>Pezizomycotina</taxon>
        <taxon>Sordariomycetes</taxon>
        <taxon>Xylariomycetidae</taxon>
        <taxon>Amphisphaeriales</taxon>
        <taxon>Apiosporaceae</taxon>
        <taxon>Neoarthrinium</taxon>
    </lineage>
</organism>
<proteinExistence type="inferred from homology"/>
<name>A0A9P9WZ65_9PEZI</name>
<dbReference type="AlphaFoldDB" id="A0A9P9WZ65"/>
<feature type="transmembrane region" description="Helical" evidence="7">
    <location>
        <begin position="201"/>
        <end position="222"/>
    </location>
</feature>
<accession>A0A9P9WZ65</accession>
<keyword evidence="10" id="KW-1185">Reference proteome</keyword>
<reference evidence="9" key="1">
    <citation type="submission" date="2021-03" db="EMBL/GenBank/DDBJ databases">
        <title>Revisited historic fungal species revealed as producer of novel bioactive compounds through whole genome sequencing and comparative genomics.</title>
        <authorList>
            <person name="Vignolle G.A."/>
            <person name="Hochenegger N."/>
            <person name="Mach R.L."/>
            <person name="Mach-Aigner A.R."/>
            <person name="Javad Rahimi M."/>
            <person name="Salim K.A."/>
            <person name="Chan C.M."/>
            <person name="Lim L.B.L."/>
            <person name="Cai F."/>
            <person name="Druzhinina I.S."/>
            <person name="U'Ren J.M."/>
            <person name="Derntl C."/>
        </authorList>
    </citation>
    <scope>NUCLEOTIDE SEQUENCE</scope>
    <source>
        <strain evidence="9">TUCIM 5799</strain>
    </source>
</reference>
<keyword evidence="3 7" id="KW-1133">Transmembrane helix</keyword>
<feature type="transmembrane region" description="Helical" evidence="7">
    <location>
        <begin position="80"/>
        <end position="101"/>
    </location>
</feature>
<comment type="subcellular location">
    <subcellularLocation>
        <location evidence="1">Membrane</location>
        <topology evidence="1">Multi-pass membrane protein</topology>
    </subcellularLocation>
</comment>
<feature type="transmembrane region" description="Helical" evidence="7">
    <location>
        <begin position="121"/>
        <end position="143"/>
    </location>
</feature>
<keyword evidence="4 7" id="KW-0472">Membrane</keyword>
<feature type="domain" description="Rhodopsin" evidence="8">
    <location>
        <begin position="58"/>
        <end position="286"/>
    </location>
</feature>
<evidence type="ECO:0000256" key="4">
    <source>
        <dbReference type="ARBA" id="ARBA00023136"/>
    </source>
</evidence>
<feature type="compositionally biased region" description="Polar residues" evidence="6">
    <location>
        <begin position="340"/>
        <end position="351"/>
    </location>
</feature>
<dbReference type="PANTHER" id="PTHR33048">
    <property type="entry name" value="PTH11-LIKE INTEGRAL MEMBRANE PROTEIN (AFU_ORTHOLOGUE AFUA_5G11245)"/>
    <property type="match status" value="1"/>
</dbReference>
<evidence type="ECO:0000313" key="9">
    <source>
        <dbReference type="EMBL" id="KAI1881832.1"/>
    </source>
</evidence>
<dbReference type="EMBL" id="JAFIMR010000001">
    <property type="protein sequence ID" value="KAI1881832.1"/>
    <property type="molecule type" value="Genomic_DNA"/>
</dbReference>
<dbReference type="InterPro" id="IPR052337">
    <property type="entry name" value="SAT4-like"/>
</dbReference>
<dbReference type="Proteomes" id="UP000829685">
    <property type="component" value="Unassembled WGS sequence"/>
</dbReference>
<evidence type="ECO:0000256" key="7">
    <source>
        <dbReference type="SAM" id="Phobius"/>
    </source>
</evidence>
<dbReference type="GO" id="GO:0016020">
    <property type="term" value="C:membrane"/>
    <property type="evidence" value="ECO:0007669"/>
    <property type="project" value="UniProtKB-SubCell"/>
</dbReference>
<evidence type="ECO:0000259" key="8">
    <source>
        <dbReference type="Pfam" id="PF20684"/>
    </source>
</evidence>
<feature type="region of interest" description="Disordered" evidence="6">
    <location>
        <begin position="326"/>
        <end position="351"/>
    </location>
</feature>
<dbReference type="InterPro" id="IPR049326">
    <property type="entry name" value="Rhodopsin_dom_fungi"/>
</dbReference>
<protein>
    <recommendedName>
        <fullName evidence="8">Rhodopsin domain-containing protein</fullName>
    </recommendedName>
</protein>
<evidence type="ECO:0000256" key="2">
    <source>
        <dbReference type="ARBA" id="ARBA00022692"/>
    </source>
</evidence>
<evidence type="ECO:0000256" key="6">
    <source>
        <dbReference type="SAM" id="MobiDB-lite"/>
    </source>
</evidence>
<feature type="transmembrane region" description="Helical" evidence="7">
    <location>
        <begin position="39"/>
        <end position="60"/>
    </location>
</feature>
<gene>
    <name evidence="9" type="ORF">JX265_000658</name>
</gene>
<feature type="transmembrane region" description="Helical" evidence="7">
    <location>
        <begin position="155"/>
        <end position="181"/>
    </location>
</feature>
<comment type="similarity">
    <text evidence="5">Belongs to the SAT4 family.</text>
</comment>
<dbReference type="Pfam" id="PF20684">
    <property type="entry name" value="Fung_rhodopsin"/>
    <property type="match status" value="1"/>
</dbReference>
<sequence>MINLRGVQARASSSSLYGQELIDLAWTQQPIETDGLGRVLSVVVLVLLTLSTIAVSLRVFVRGWLLRRDRLWGLDDTLSVLSYLTFLPSCVFILLATRFGLGTPDDRLTAPLKARAALYMGYWQMHYAASVNLVKAGIAVALLRLTIQRRYRYAIWAILVSAPVFTLGVVIVLVTTCHPVGAQFDLDLGPCPAHDLMAQLSYLFTVFTVILDWACAIIPYLLLRKLEMRRYVKVSLVIVLTMGGFASTAAIVRLPYLKYYRTTEDQLFENGVGLIAASLPPIRKLFGYYGDTDQMPRRVERAGAIETIGGTPFSKYSTTQLRILTPKPRSSGQWDRLDETSSSQERISYPL</sequence>
<evidence type="ECO:0000256" key="1">
    <source>
        <dbReference type="ARBA" id="ARBA00004141"/>
    </source>
</evidence>
<evidence type="ECO:0000256" key="5">
    <source>
        <dbReference type="ARBA" id="ARBA00038359"/>
    </source>
</evidence>
<evidence type="ECO:0000313" key="10">
    <source>
        <dbReference type="Proteomes" id="UP000829685"/>
    </source>
</evidence>
<dbReference type="PANTHER" id="PTHR33048:SF15">
    <property type="entry name" value="INTEGRAL MEMBRANE PROTEIN"/>
    <property type="match status" value="1"/>
</dbReference>
<feature type="transmembrane region" description="Helical" evidence="7">
    <location>
        <begin position="234"/>
        <end position="256"/>
    </location>
</feature>
<keyword evidence="2 7" id="KW-0812">Transmembrane</keyword>
<comment type="caution">
    <text evidence="9">The sequence shown here is derived from an EMBL/GenBank/DDBJ whole genome shotgun (WGS) entry which is preliminary data.</text>
</comment>
<evidence type="ECO:0000256" key="3">
    <source>
        <dbReference type="ARBA" id="ARBA00022989"/>
    </source>
</evidence>